<feature type="non-terminal residue" evidence="1">
    <location>
        <position position="77"/>
    </location>
</feature>
<accession>L0CUT7</accession>
<reference evidence="1" key="1">
    <citation type="submission" date="2012-10" db="EMBL/GenBank/DDBJ databases">
        <title>300bp and 350bp genes responsible for trichloroethylene degradation isolated from Stenotrophomonas maltophilia PM102.</title>
        <authorList>
            <person name="Mukherjee P."/>
            <person name="Roy P."/>
        </authorList>
    </citation>
    <scope>NUCLEOTIDE SEQUENCE</scope>
    <source>
        <strain evidence="1">PM102</strain>
    </source>
</reference>
<proteinExistence type="predicted"/>
<name>L0CUT7_STEMA</name>
<sequence>MRDEALFVLYLLPGINTACEMKRSLYSSSRYQYSLRDEALFVYLLPGINTACEMKRSLGLLLYRFTSSQVSIQSNSR</sequence>
<dbReference type="AlphaFoldDB" id="L0CUT7"/>
<evidence type="ECO:0000313" key="1">
    <source>
        <dbReference type="EMBL" id="AGA20353.1"/>
    </source>
</evidence>
<protein>
    <submittedName>
        <fullName evidence="1">Trichloroethylene degradation protein tce300</fullName>
    </submittedName>
</protein>
<organism evidence="1">
    <name type="scientific">Stenotrophomonas maltophilia</name>
    <name type="common">Pseudomonas maltophilia</name>
    <name type="synonym">Xanthomonas maltophilia</name>
    <dbReference type="NCBI Taxonomy" id="40324"/>
    <lineage>
        <taxon>Bacteria</taxon>
        <taxon>Pseudomonadati</taxon>
        <taxon>Pseudomonadota</taxon>
        <taxon>Gammaproteobacteria</taxon>
        <taxon>Lysobacterales</taxon>
        <taxon>Lysobacteraceae</taxon>
        <taxon>Stenotrophomonas</taxon>
        <taxon>Stenotrophomonas maltophilia group</taxon>
    </lineage>
</organism>
<dbReference type="EMBL" id="JX910450">
    <property type="protein sequence ID" value="AGA20353.1"/>
    <property type="molecule type" value="Genomic_DNA"/>
</dbReference>